<gene>
    <name evidence="2" type="ORF">CNQ34_09260</name>
</gene>
<evidence type="ECO:0000313" key="2">
    <source>
        <dbReference type="EMBL" id="PBJ88714.1"/>
    </source>
</evidence>
<evidence type="ECO:0000313" key="3">
    <source>
        <dbReference type="Proteomes" id="UP000217930"/>
    </source>
</evidence>
<feature type="region of interest" description="Disordered" evidence="1">
    <location>
        <begin position="40"/>
        <end position="80"/>
    </location>
</feature>
<dbReference type="Proteomes" id="UP000217930">
    <property type="component" value="Unassembled WGS sequence"/>
</dbReference>
<dbReference type="AlphaFoldDB" id="A0AB36RU17"/>
<comment type="caution">
    <text evidence="2">The sequence shown here is derived from an EMBL/GenBank/DDBJ whole genome shotgun (WGS) entry which is preliminary data.</text>
</comment>
<organism evidence="2 3">
    <name type="scientific">Neisseria meningitidis</name>
    <dbReference type="NCBI Taxonomy" id="487"/>
    <lineage>
        <taxon>Bacteria</taxon>
        <taxon>Pseudomonadati</taxon>
        <taxon>Pseudomonadota</taxon>
        <taxon>Betaproteobacteria</taxon>
        <taxon>Neisseriales</taxon>
        <taxon>Neisseriaceae</taxon>
        <taxon>Neisseria</taxon>
    </lineage>
</organism>
<proteinExistence type="predicted"/>
<sequence length="80" mass="9373">MKPNRLDSRLRGNDESIRTETCTTSFLRTYIPSFPQGQKTKIRNLKSRHSHESGNLEMKSNRHLSEITETEQTRFPPARE</sequence>
<dbReference type="EMBL" id="NTLY01000002">
    <property type="protein sequence ID" value="PBJ88714.1"/>
    <property type="molecule type" value="Genomic_DNA"/>
</dbReference>
<feature type="compositionally biased region" description="Basic residues" evidence="1">
    <location>
        <begin position="40"/>
        <end position="49"/>
    </location>
</feature>
<reference evidence="2 3" key="1">
    <citation type="journal article" date="2017" name="Clin. Infect. Dis.">
        <title>Increased Risk for Meningococcal Disease among Men who have Sex with Men in the United States, 2012-2015.</title>
        <authorList>
            <person name="Folaranmi T.A."/>
            <person name="Kretz C.B."/>
            <person name="Kamiya H."/>
            <person name="MacNeil J.R."/>
            <person name="Whaley M.J."/>
            <person name="Blain A."/>
            <person name="Antwi M."/>
            <person name="Dorsinville M."/>
            <person name="Pacilli M."/>
            <person name="Smith S."/>
            <person name="Civen R."/>
            <person name="Ngo V."/>
            <person name="Winter K."/>
            <person name="Harriman K."/>
            <person name="Wang X."/>
            <person name="Bowen V.B."/>
            <person name="Patel M."/>
            <person name="Martin S."/>
            <person name="Misegades L."/>
            <person name="Meyer S.A."/>
        </authorList>
    </citation>
    <scope>NUCLEOTIDE SEQUENCE [LARGE SCALE GENOMIC DNA]</scope>
    <source>
        <strain evidence="2 3">M26503</strain>
    </source>
</reference>
<feature type="compositionally biased region" description="Basic and acidic residues" evidence="1">
    <location>
        <begin position="50"/>
        <end position="66"/>
    </location>
</feature>
<protein>
    <submittedName>
        <fullName evidence="2">Pilus assembly protein PilS</fullName>
    </submittedName>
</protein>
<accession>A0AB36RU17</accession>
<name>A0AB36RU17_NEIME</name>
<evidence type="ECO:0000256" key="1">
    <source>
        <dbReference type="SAM" id="MobiDB-lite"/>
    </source>
</evidence>